<feature type="domain" description="U-box" evidence="1">
    <location>
        <begin position="1"/>
        <end position="73"/>
    </location>
</feature>
<name>A0A7S4JAI2_9STRA</name>
<dbReference type="SUPFAM" id="SSF53300">
    <property type="entry name" value="vWA-like"/>
    <property type="match status" value="1"/>
</dbReference>
<dbReference type="InterPro" id="IPR051266">
    <property type="entry name" value="CLCR"/>
</dbReference>
<accession>A0A7S4JAI2</accession>
<dbReference type="Pfam" id="PF14624">
    <property type="entry name" value="Vwaint"/>
    <property type="match status" value="1"/>
</dbReference>
<reference evidence="2" key="1">
    <citation type="submission" date="2021-01" db="EMBL/GenBank/DDBJ databases">
        <authorList>
            <person name="Corre E."/>
            <person name="Pelletier E."/>
            <person name="Niang G."/>
            <person name="Scheremetjew M."/>
            <person name="Finn R."/>
            <person name="Kale V."/>
            <person name="Holt S."/>
            <person name="Cochrane G."/>
            <person name="Meng A."/>
            <person name="Brown T."/>
            <person name="Cohen L."/>
        </authorList>
    </citation>
    <scope>NUCLEOTIDE SEQUENCE</scope>
    <source>
        <strain evidence="2">Isolate 1302-5</strain>
    </source>
</reference>
<dbReference type="PANTHER" id="PTHR10579:SF156">
    <property type="entry name" value="VWFA DOMAIN-CONTAINING PROTEIN"/>
    <property type="match status" value="1"/>
</dbReference>
<dbReference type="InterPro" id="IPR032838">
    <property type="entry name" value="Vwaint_dom"/>
</dbReference>
<dbReference type="InterPro" id="IPR036844">
    <property type="entry name" value="Hint_dom_sf"/>
</dbReference>
<protein>
    <recommendedName>
        <fullName evidence="1">U-box domain-containing protein</fullName>
    </recommendedName>
</protein>
<dbReference type="PANTHER" id="PTHR10579">
    <property type="entry name" value="CALCIUM-ACTIVATED CHLORIDE CHANNEL REGULATOR"/>
    <property type="match status" value="1"/>
</dbReference>
<evidence type="ECO:0000313" key="2">
    <source>
        <dbReference type="EMBL" id="CAE2257450.1"/>
    </source>
</evidence>
<dbReference type="GO" id="GO:0016539">
    <property type="term" value="P:intein-mediated protein splicing"/>
    <property type="evidence" value="ECO:0007669"/>
    <property type="project" value="InterPro"/>
</dbReference>
<dbReference type="Pfam" id="PF04564">
    <property type="entry name" value="U-box"/>
    <property type="match status" value="1"/>
</dbReference>
<dbReference type="Pfam" id="PF14623">
    <property type="entry name" value="Vint"/>
    <property type="match status" value="1"/>
</dbReference>
<dbReference type="GO" id="GO:0004842">
    <property type="term" value="F:ubiquitin-protein transferase activity"/>
    <property type="evidence" value="ECO:0007669"/>
    <property type="project" value="InterPro"/>
</dbReference>
<dbReference type="PROSITE" id="PS50817">
    <property type="entry name" value="INTEIN_N_TER"/>
    <property type="match status" value="1"/>
</dbReference>
<dbReference type="GO" id="GO:0016567">
    <property type="term" value="P:protein ubiquitination"/>
    <property type="evidence" value="ECO:0007669"/>
    <property type="project" value="InterPro"/>
</dbReference>
<dbReference type="Gene3D" id="3.30.40.10">
    <property type="entry name" value="Zinc/RING finger domain, C3HC4 (zinc finger)"/>
    <property type="match status" value="1"/>
</dbReference>
<dbReference type="PROSITE" id="PS51698">
    <property type="entry name" value="U_BOX"/>
    <property type="match status" value="1"/>
</dbReference>
<proteinExistence type="predicted"/>
<dbReference type="InterPro" id="IPR013083">
    <property type="entry name" value="Znf_RING/FYVE/PHD"/>
</dbReference>
<dbReference type="SUPFAM" id="SSF57850">
    <property type="entry name" value="RING/U-box"/>
    <property type="match status" value="1"/>
</dbReference>
<evidence type="ECO:0000259" key="1">
    <source>
        <dbReference type="PROSITE" id="PS51698"/>
    </source>
</evidence>
<organism evidence="2">
    <name type="scientific">Odontella aurita</name>
    <dbReference type="NCBI Taxonomy" id="265563"/>
    <lineage>
        <taxon>Eukaryota</taxon>
        <taxon>Sar</taxon>
        <taxon>Stramenopiles</taxon>
        <taxon>Ochrophyta</taxon>
        <taxon>Bacillariophyta</taxon>
        <taxon>Mediophyceae</taxon>
        <taxon>Biddulphiophycidae</taxon>
        <taxon>Eupodiscales</taxon>
        <taxon>Odontellaceae</taxon>
        <taxon>Odontella</taxon>
    </lineage>
</organism>
<dbReference type="InterPro" id="IPR039510">
    <property type="entry name" value="Vint_dom"/>
</dbReference>
<dbReference type="InterPro" id="IPR002035">
    <property type="entry name" value="VWF_A"/>
</dbReference>
<dbReference type="InterPro" id="IPR006141">
    <property type="entry name" value="Intein_N"/>
</dbReference>
<dbReference type="InterPro" id="IPR003613">
    <property type="entry name" value="Ubox_domain"/>
</dbReference>
<dbReference type="CDD" id="cd16655">
    <property type="entry name" value="RING-Ubox_WDSUB1-like"/>
    <property type="match status" value="1"/>
</dbReference>
<sequence length="772" mass="84186">MVELPLCPITQETLEDPVVAPDGFTYERLAIEAWLEQNGTSPQTREAMRVEDLVPNRALRGLIEDQGQGKSEGLKENIAEEINHDVTSPEELYERASIEVKSSARVSTAAPDEILVHVDVPDSTKCTTPNHICCVIDVSGSMQVEAPCKDETGEEARTGLSVLDVVKFAALVTSQSLGPNDQLSIVTFSDKAKLCLSPTCMDDNGKMLAKNALKRISVEGMTNLWAGISEGVKLAGEVGSDFNNSVFVLTDGLPNVDPPLGYERAMDRLLTKHPFYGTISTFGFGYSLDSCLLNKLSRLGGGYFSFIPDAGFVGTCFINAVANVRSAFGLNPRVVIHKAVEDAEVSGDGQLCAEKMGGSDCSTSIRLTPFRYGQSAVIVLNGKLFSLDNKMEIQFRTMFGRTVTIPVKPVAQDFSLQAEDVFHSVRAKFVKEIHEVVAERGTSRGRAQSNRLAFSFQAAQGKRESSGTNISESVNALTKDIEGQATEALMDEYFSRWGRHYLLSLSCAHLHQFCNNFKDPGVQIYGTGVLFRSLQEDLNDIFEALPPPKPSVRRSQPGPALASMTRTFNNRNVVCVHGETSVLVPKDGANEGSPPSRLPISMIQRGDKVLTSCGTFAGVRCVVKTEVDKSTPLAMIRVGKLLVTPYHPIFVEGDWKFPIDTKRGELVELDDCDGVYNLVLDDEHRSSAVLMNSVPCITLGHGVKDGNVLPHSFFGTDSIIDNLKLSFPRGWEDGQITLRESDVLRDKHNGMICGLFVPGANESYTAVDLIGK</sequence>
<dbReference type="Gene3D" id="3.40.50.410">
    <property type="entry name" value="von Willebrand factor, type A domain"/>
    <property type="match status" value="1"/>
</dbReference>
<dbReference type="SMART" id="SM00327">
    <property type="entry name" value="VWA"/>
    <property type="match status" value="1"/>
</dbReference>
<dbReference type="SMART" id="SM00504">
    <property type="entry name" value="Ubox"/>
    <property type="match status" value="1"/>
</dbReference>
<dbReference type="AlphaFoldDB" id="A0A7S4JAI2"/>
<gene>
    <name evidence="2" type="ORF">OAUR00152_LOCUS24875</name>
</gene>
<dbReference type="Pfam" id="PF13519">
    <property type="entry name" value="VWA_2"/>
    <property type="match status" value="1"/>
</dbReference>
<dbReference type="SUPFAM" id="SSF51294">
    <property type="entry name" value="Hedgehog/intein (Hint) domain"/>
    <property type="match status" value="1"/>
</dbReference>
<dbReference type="EMBL" id="HBKQ01036162">
    <property type="protein sequence ID" value="CAE2257450.1"/>
    <property type="molecule type" value="Transcribed_RNA"/>
</dbReference>
<dbReference type="InterPro" id="IPR036465">
    <property type="entry name" value="vWFA_dom_sf"/>
</dbReference>